<reference evidence="2 3" key="1">
    <citation type="journal article" date="2018" name="Nat. Ecol. Evol.">
        <title>Genomic signatures of mitonuclear coevolution across populations of Tigriopus californicus.</title>
        <authorList>
            <person name="Barreto F.S."/>
            <person name="Watson E.T."/>
            <person name="Lima T.G."/>
            <person name="Willett C.S."/>
            <person name="Edmands S."/>
            <person name="Li W."/>
            <person name="Burton R.S."/>
        </authorList>
    </citation>
    <scope>NUCLEOTIDE SEQUENCE [LARGE SCALE GENOMIC DNA]</scope>
    <source>
        <strain evidence="2 3">San Diego</strain>
    </source>
</reference>
<evidence type="ECO:0000313" key="3">
    <source>
        <dbReference type="Proteomes" id="UP000318571"/>
    </source>
</evidence>
<feature type="transmembrane region" description="Helical" evidence="1">
    <location>
        <begin position="12"/>
        <end position="31"/>
    </location>
</feature>
<proteinExistence type="predicted"/>
<dbReference type="PANTHER" id="PTHR31410">
    <property type="entry name" value="TRANSMEMBRANE PROTEIN 246"/>
    <property type="match status" value="1"/>
</dbReference>
<keyword evidence="1" id="KW-1133">Transmembrane helix</keyword>
<keyword evidence="1" id="KW-0472">Membrane</keyword>
<keyword evidence="3" id="KW-1185">Reference proteome</keyword>
<dbReference type="EMBL" id="VCGU01000005">
    <property type="protein sequence ID" value="TRY75037.1"/>
    <property type="molecule type" value="Genomic_DNA"/>
</dbReference>
<organism evidence="2 3">
    <name type="scientific">Tigriopus californicus</name>
    <name type="common">Marine copepod</name>
    <dbReference type="NCBI Taxonomy" id="6832"/>
    <lineage>
        <taxon>Eukaryota</taxon>
        <taxon>Metazoa</taxon>
        <taxon>Ecdysozoa</taxon>
        <taxon>Arthropoda</taxon>
        <taxon>Crustacea</taxon>
        <taxon>Multicrustacea</taxon>
        <taxon>Hexanauplia</taxon>
        <taxon>Copepoda</taxon>
        <taxon>Harpacticoida</taxon>
        <taxon>Harpacticidae</taxon>
        <taxon>Tigriopus</taxon>
    </lineage>
</organism>
<dbReference type="PANTHER" id="PTHR31410:SF1">
    <property type="entry name" value="POST-GPI ATTACHMENT TO PROTEINS FACTOR 4"/>
    <property type="match status" value="1"/>
</dbReference>
<dbReference type="GO" id="GO:0006506">
    <property type="term" value="P:GPI anchor biosynthetic process"/>
    <property type="evidence" value="ECO:0007669"/>
    <property type="project" value="InterPro"/>
</dbReference>
<gene>
    <name evidence="2" type="ORF">TCAL_12680</name>
</gene>
<evidence type="ECO:0000256" key="1">
    <source>
        <dbReference type="SAM" id="Phobius"/>
    </source>
</evidence>
<evidence type="ECO:0000313" key="2">
    <source>
        <dbReference type="EMBL" id="TRY75037.1"/>
    </source>
</evidence>
<accession>A0A553PBH7</accession>
<sequence>MSVLRSIIQNDSVRLLLISLFAHLFGIIPYARQHCPYSFYYAGDSKLLLKNVLARQDRADQMADLYWRDKLQQDYRNLSDPWSELAVVVITTKRQKMDYLKRTLAAINENLIVKSQLKTGVMVCNTDIDFKSHGAVKSVSFAMTTYNVYQFRKKSFSNDLYLDHKKLTATIPIDFILRDYFHANLNEAAFLVQENLLAHVGFSSSIPGRKRNPKHFYYYA</sequence>
<keyword evidence="1" id="KW-0812">Transmembrane</keyword>
<name>A0A553PBH7_TIGCA</name>
<dbReference type="GO" id="GO:0000139">
    <property type="term" value="C:Golgi membrane"/>
    <property type="evidence" value="ECO:0007669"/>
    <property type="project" value="InterPro"/>
</dbReference>
<comment type="caution">
    <text evidence="2">The sequence shown here is derived from an EMBL/GenBank/DDBJ whole genome shotgun (WGS) entry which is preliminary data.</text>
</comment>
<dbReference type="Proteomes" id="UP000318571">
    <property type="component" value="Chromosome 2"/>
</dbReference>
<dbReference type="InterPro" id="IPR029675">
    <property type="entry name" value="PGAP4"/>
</dbReference>
<dbReference type="AlphaFoldDB" id="A0A553PBH7"/>
<protein>
    <submittedName>
        <fullName evidence="2">Uncharacterized protein</fullName>
    </submittedName>
</protein>
<dbReference type="GO" id="GO:0016757">
    <property type="term" value="F:glycosyltransferase activity"/>
    <property type="evidence" value="ECO:0007669"/>
    <property type="project" value="InterPro"/>
</dbReference>